<feature type="transmembrane region" description="Helical" evidence="10">
    <location>
        <begin position="28"/>
        <end position="52"/>
    </location>
</feature>
<reference evidence="11 12" key="1">
    <citation type="journal article" date="2008" name="Nature">
        <title>The genome of the model beetle and pest Tribolium castaneum.</title>
        <authorList>
            <consortium name="Tribolium Genome Sequencing Consortium"/>
            <person name="Richards S."/>
            <person name="Gibbs R.A."/>
            <person name="Weinstock G.M."/>
            <person name="Brown S.J."/>
            <person name="Denell R."/>
            <person name="Beeman R.W."/>
            <person name="Gibbs R."/>
            <person name="Beeman R.W."/>
            <person name="Brown S.J."/>
            <person name="Bucher G."/>
            <person name="Friedrich M."/>
            <person name="Grimmelikhuijzen C.J."/>
            <person name="Klingler M."/>
            <person name="Lorenzen M."/>
            <person name="Richards S."/>
            <person name="Roth S."/>
            <person name="Schroder R."/>
            <person name="Tautz D."/>
            <person name="Zdobnov E.M."/>
            <person name="Muzny D."/>
            <person name="Gibbs R.A."/>
            <person name="Weinstock G.M."/>
            <person name="Attaway T."/>
            <person name="Bell S."/>
            <person name="Buhay C.J."/>
            <person name="Chandrabose M.N."/>
            <person name="Chavez D."/>
            <person name="Clerk-Blankenburg K.P."/>
            <person name="Cree A."/>
            <person name="Dao M."/>
            <person name="Davis C."/>
            <person name="Chacko J."/>
            <person name="Dinh H."/>
            <person name="Dugan-Rocha S."/>
            <person name="Fowler G."/>
            <person name="Garner T.T."/>
            <person name="Garnes J."/>
            <person name="Gnirke A."/>
            <person name="Hawes A."/>
            <person name="Hernandez J."/>
            <person name="Hines S."/>
            <person name="Holder M."/>
            <person name="Hume J."/>
            <person name="Jhangiani S.N."/>
            <person name="Joshi V."/>
            <person name="Khan Z.M."/>
            <person name="Jackson L."/>
            <person name="Kovar C."/>
            <person name="Kowis A."/>
            <person name="Lee S."/>
            <person name="Lewis L.R."/>
            <person name="Margolis J."/>
            <person name="Morgan M."/>
            <person name="Nazareth L.V."/>
            <person name="Nguyen N."/>
            <person name="Okwuonu G."/>
            <person name="Parker D."/>
            <person name="Richards S."/>
            <person name="Ruiz S.J."/>
            <person name="Santibanez J."/>
            <person name="Savard J."/>
            <person name="Scherer S.E."/>
            <person name="Schneider B."/>
            <person name="Sodergren E."/>
            <person name="Tautz D."/>
            <person name="Vattahil S."/>
            <person name="Villasana D."/>
            <person name="White C.S."/>
            <person name="Wright R."/>
            <person name="Park Y."/>
            <person name="Beeman R.W."/>
            <person name="Lord J."/>
            <person name="Oppert B."/>
            <person name="Lorenzen M."/>
            <person name="Brown S."/>
            <person name="Wang L."/>
            <person name="Savard J."/>
            <person name="Tautz D."/>
            <person name="Richards S."/>
            <person name="Weinstock G."/>
            <person name="Gibbs R.A."/>
            <person name="Liu Y."/>
            <person name="Worley K."/>
            <person name="Weinstock G."/>
            <person name="Elsik C.G."/>
            <person name="Reese J.T."/>
            <person name="Elhaik E."/>
            <person name="Landan G."/>
            <person name="Graur D."/>
            <person name="Arensburger P."/>
            <person name="Atkinson P."/>
            <person name="Beeman R.W."/>
            <person name="Beidler J."/>
            <person name="Brown S.J."/>
            <person name="Demuth J.P."/>
            <person name="Drury D.W."/>
            <person name="Du Y.Z."/>
            <person name="Fujiwara H."/>
            <person name="Lorenzen M."/>
            <person name="Maselli V."/>
            <person name="Osanai M."/>
            <person name="Park Y."/>
            <person name="Robertson H.M."/>
            <person name="Tu Z."/>
            <person name="Wang J.J."/>
            <person name="Wang S."/>
            <person name="Richards S."/>
            <person name="Song H."/>
            <person name="Zhang L."/>
            <person name="Sodergren E."/>
            <person name="Werner D."/>
            <person name="Stanke M."/>
            <person name="Morgenstern B."/>
            <person name="Solovyev V."/>
            <person name="Kosarev P."/>
            <person name="Brown G."/>
            <person name="Chen H.C."/>
            <person name="Ermolaeva O."/>
            <person name="Hlavina W."/>
            <person name="Kapustin Y."/>
            <person name="Kiryutin B."/>
            <person name="Kitts P."/>
            <person name="Maglott D."/>
            <person name="Pruitt K."/>
            <person name="Sapojnikov V."/>
            <person name="Souvorov A."/>
            <person name="Mackey A.J."/>
            <person name="Waterhouse R.M."/>
            <person name="Wyder S."/>
            <person name="Zdobnov E.M."/>
            <person name="Zdobnov E.M."/>
            <person name="Wyder S."/>
            <person name="Kriventseva E.V."/>
            <person name="Kadowaki T."/>
            <person name="Bork P."/>
            <person name="Aranda M."/>
            <person name="Bao R."/>
            <person name="Beermann A."/>
            <person name="Berns N."/>
            <person name="Bolognesi R."/>
            <person name="Bonneton F."/>
            <person name="Bopp D."/>
            <person name="Brown S.J."/>
            <person name="Bucher G."/>
            <person name="Butts T."/>
            <person name="Chaumot A."/>
            <person name="Denell R.E."/>
            <person name="Ferrier D.E."/>
            <person name="Friedrich M."/>
            <person name="Gordon C.M."/>
            <person name="Jindra M."/>
            <person name="Klingler M."/>
            <person name="Lan Q."/>
            <person name="Lattorff H.M."/>
            <person name="Laudet V."/>
            <person name="von Levetsow C."/>
            <person name="Liu Z."/>
            <person name="Lutz R."/>
            <person name="Lynch J.A."/>
            <person name="da Fonseca R.N."/>
            <person name="Posnien N."/>
            <person name="Reuter R."/>
            <person name="Roth S."/>
            <person name="Savard J."/>
            <person name="Schinko J.B."/>
            <person name="Schmitt C."/>
            <person name="Schoppmeier M."/>
            <person name="Schroder R."/>
            <person name="Shippy T.D."/>
            <person name="Simonnet F."/>
            <person name="Marques-Souza H."/>
            <person name="Tautz D."/>
            <person name="Tomoyasu Y."/>
            <person name="Trauner J."/>
            <person name="Van der Zee M."/>
            <person name="Vervoort M."/>
            <person name="Wittkopp N."/>
            <person name="Wimmer E.A."/>
            <person name="Yang X."/>
            <person name="Jones A.K."/>
            <person name="Sattelle D.B."/>
            <person name="Ebert P.R."/>
            <person name="Nelson D."/>
            <person name="Scott J.G."/>
            <person name="Beeman R.W."/>
            <person name="Muthukrishnan S."/>
            <person name="Kramer K.J."/>
            <person name="Arakane Y."/>
            <person name="Beeman R.W."/>
            <person name="Zhu Q."/>
            <person name="Hogenkamp D."/>
            <person name="Dixit R."/>
            <person name="Oppert B."/>
            <person name="Jiang H."/>
            <person name="Zou Z."/>
            <person name="Marshall J."/>
            <person name="Elpidina E."/>
            <person name="Vinokurov K."/>
            <person name="Oppert C."/>
            <person name="Zou Z."/>
            <person name="Evans J."/>
            <person name="Lu Z."/>
            <person name="Zhao P."/>
            <person name="Sumathipala N."/>
            <person name="Altincicek B."/>
            <person name="Vilcinskas A."/>
            <person name="Williams M."/>
            <person name="Hultmark D."/>
            <person name="Hetru C."/>
            <person name="Jiang H."/>
            <person name="Grimmelikhuijzen C.J."/>
            <person name="Hauser F."/>
            <person name="Cazzamali G."/>
            <person name="Williamson M."/>
            <person name="Park Y."/>
            <person name="Li B."/>
            <person name="Tanaka Y."/>
            <person name="Predel R."/>
            <person name="Neupert S."/>
            <person name="Schachtner J."/>
            <person name="Verleyen P."/>
            <person name="Raible F."/>
            <person name="Bork P."/>
            <person name="Friedrich M."/>
            <person name="Walden K.K."/>
            <person name="Robertson H.M."/>
            <person name="Angeli S."/>
            <person name="Foret S."/>
            <person name="Bucher G."/>
            <person name="Schuetz S."/>
            <person name="Maleszka R."/>
            <person name="Wimmer E.A."/>
            <person name="Beeman R.W."/>
            <person name="Lorenzen M."/>
            <person name="Tomoyasu Y."/>
            <person name="Miller S.C."/>
            <person name="Grossmann D."/>
            <person name="Bucher G."/>
        </authorList>
    </citation>
    <scope>NUCLEOTIDE SEQUENCE [LARGE SCALE GENOMIC DNA]</scope>
    <source>
        <strain evidence="11 12">Georgia GA2</strain>
    </source>
</reference>
<keyword evidence="7 10" id="KW-0472">Membrane</keyword>
<keyword evidence="5 10" id="KW-0552">Olfaction</keyword>
<dbReference type="PANTHER" id="PTHR21137:SF35">
    <property type="entry name" value="ODORANT RECEPTOR 19A-RELATED"/>
    <property type="match status" value="1"/>
</dbReference>
<evidence type="ECO:0000256" key="6">
    <source>
        <dbReference type="ARBA" id="ARBA00022989"/>
    </source>
</evidence>
<evidence type="ECO:0000256" key="10">
    <source>
        <dbReference type="RuleBase" id="RU351113"/>
    </source>
</evidence>
<keyword evidence="8 10" id="KW-0675">Receptor</keyword>
<evidence type="ECO:0000256" key="1">
    <source>
        <dbReference type="ARBA" id="ARBA00004651"/>
    </source>
</evidence>
<comment type="similarity">
    <text evidence="10">Belongs to the insect chemoreceptor superfamily. Heteromeric odorant receptor channel (TC 1.A.69) family.</text>
</comment>
<sequence length="379" mass="43900">MEFGNYKLMTDDYLKTIKFMSSDIFQPIPVKILLGFIFALHSAVNLVTAYYMLTTFDAKLFINYSSVFFGDFYPLLATFALISKNNTVRNLKDELEIWTIDSAGEKLRSEIKLKIKFLNIFVVCNSLLVLVTGLTFIQPLPKDSDIFFAYRLIHEHFPKHGQALEFLYRTTYVLISYIVAVQPFQIFYYCQHINFQLQISIETLKKISDWKTLSEDGENLIDNVKYQTEIKRRLKFCIQRSQNFICLHTEKIKEVSTFIAGFAVCACLLGIGVIFYLISGNFTPEYYVRMGFTSVVGIIIFAATIWAGQSTESAIDEMVTSLNEVEWYNFDQSNKKLYLIFLINSMRERTIKFTENYSFNYQLGLAIVRGIYSVISIVL</sequence>
<dbReference type="PhylomeDB" id="D6WJK8"/>
<dbReference type="EMBL" id="KQ971342">
    <property type="protein sequence ID" value="EFA04743.1"/>
    <property type="molecule type" value="Genomic_DNA"/>
</dbReference>
<dbReference type="Pfam" id="PF02949">
    <property type="entry name" value="7tm_6"/>
    <property type="match status" value="1"/>
</dbReference>
<feature type="transmembrane region" description="Helical" evidence="10">
    <location>
        <begin position="166"/>
        <end position="190"/>
    </location>
</feature>
<evidence type="ECO:0000313" key="11">
    <source>
        <dbReference type="EMBL" id="EFA04743.1"/>
    </source>
</evidence>
<keyword evidence="12" id="KW-1185">Reference proteome</keyword>
<evidence type="ECO:0000256" key="7">
    <source>
        <dbReference type="ARBA" id="ARBA00023136"/>
    </source>
</evidence>
<evidence type="ECO:0000313" key="12">
    <source>
        <dbReference type="Proteomes" id="UP000007266"/>
    </source>
</evidence>
<feature type="transmembrane region" description="Helical" evidence="10">
    <location>
        <begin position="258"/>
        <end position="278"/>
    </location>
</feature>
<dbReference type="HOGENOM" id="CLU_059644_1_0_1"/>
<evidence type="ECO:0000256" key="9">
    <source>
        <dbReference type="ARBA" id="ARBA00023224"/>
    </source>
</evidence>
<comment type="subcellular location">
    <subcellularLocation>
        <location evidence="1 10">Cell membrane</location>
        <topology evidence="1 10">Multi-pass membrane protein</topology>
    </subcellularLocation>
</comment>
<dbReference type="GO" id="GO:0050911">
    <property type="term" value="P:detection of chemical stimulus involved in sensory perception of smell"/>
    <property type="evidence" value="ECO:0000318"/>
    <property type="project" value="GO_Central"/>
</dbReference>
<evidence type="ECO:0000256" key="4">
    <source>
        <dbReference type="ARBA" id="ARBA00022692"/>
    </source>
</evidence>
<dbReference type="GO" id="GO:0004984">
    <property type="term" value="F:olfactory receptor activity"/>
    <property type="evidence" value="ECO:0000318"/>
    <property type="project" value="GO_Central"/>
</dbReference>
<feature type="transmembrane region" description="Helical" evidence="10">
    <location>
        <begin position="290"/>
        <end position="308"/>
    </location>
</feature>
<reference evidence="11 12" key="2">
    <citation type="journal article" date="2010" name="Nucleic Acids Res.">
        <title>BeetleBase in 2010: revisions to provide comprehensive genomic information for Tribolium castaneum.</title>
        <authorList>
            <person name="Kim H.S."/>
            <person name="Murphy T."/>
            <person name="Xia J."/>
            <person name="Caragea D."/>
            <person name="Park Y."/>
            <person name="Beeman R.W."/>
            <person name="Lorenzen M.D."/>
            <person name="Butcher S."/>
            <person name="Manak J.R."/>
            <person name="Brown S.J."/>
        </authorList>
    </citation>
    <scope>GENOME REANNOTATION</scope>
    <source>
        <strain evidence="11 12">Georgia GA2</strain>
    </source>
</reference>
<evidence type="ECO:0000256" key="5">
    <source>
        <dbReference type="ARBA" id="ARBA00022725"/>
    </source>
</evidence>
<organism evidence="11 12">
    <name type="scientific">Tribolium castaneum</name>
    <name type="common">Red flour beetle</name>
    <dbReference type="NCBI Taxonomy" id="7070"/>
    <lineage>
        <taxon>Eukaryota</taxon>
        <taxon>Metazoa</taxon>
        <taxon>Ecdysozoa</taxon>
        <taxon>Arthropoda</taxon>
        <taxon>Hexapoda</taxon>
        <taxon>Insecta</taxon>
        <taxon>Pterygota</taxon>
        <taxon>Neoptera</taxon>
        <taxon>Endopterygota</taxon>
        <taxon>Coleoptera</taxon>
        <taxon>Polyphaga</taxon>
        <taxon>Cucujiformia</taxon>
        <taxon>Tenebrionidae</taxon>
        <taxon>Tenebrionidae incertae sedis</taxon>
        <taxon>Tribolium</taxon>
    </lineage>
</organism>
<dbReference type="InterPro" id="IPR004117">
    <property type="entry name" value="7tm6_olfct_rcpt"/>
</dbReference>
<dbReference type="PANTHER" id="PTHR21137">
    <property type="entry name" value="ODORANT RECEPTOR"/>
    <property type="match status" value="1"/>
</dbReference>
<dbReference type="GO" id="GO:0005886">
    <property type="term" value="C:plasma membrane"/>
    <property type="evidence" value="ECO:0000318"/>
    <property type="project" value="GO_Central"/>
</dbReference>
<dbReference type="InParanoid" id="D6WJK8"/>
<protein>
    <recommendedName>
        <fullName evidence="10">Odorant receptor</fullName>
    </recommendedName>
</protein>
<gene>
    <name evidence="11" type="primary">Or332</name>
    <name evidence="11" type="ORF">TcasGA2_TC030439</name>
</gene>
<feature type="transmembrane region" description="Helical" evidence="10">
    <location>
        <begin position="117"/>
        <end position="137"/>
    </location>
</feature>
<keyword evidence="4 10" id="KW-0812">Transmembrane</keyword>
<dbReference type="AlphaFoldDB" id="D6WJK8"/>
<accession>D6WJK8</accession>
<evidence type="ECO:0000256" key="3">
    <source>
        <dbReference type="ARBA" id="ARBA00022606"/>
    </source>
</evidence>
<feature type="transmembrane region" description="Helical" evidence="10">
    <location>
        <begin position="64"/>
        <end position="82"/>
    </location>
</feature>
<proteinExistence type="inferred from homology"/>
<keyword evidence="2" id="KW-1003">Cell membrane</keyword>
<keyword evidence="6 10" id="KW-1133">Transmembrane helix</keyword>
<keyword evidence="9 10" id="KW-0807">Transducer</keyword>
<comment type="caution">
    <text evidence="10">Lacks conserved residue(s) required for the propagation of feature annotation.</text>
</comment>
<evidence type="ECO:0000256" key="2">
    <source>
        <dbReference type="ARBA" id="ARBA00022475"/>
    </source>
</evidence>
<dbReference type="GO" id="GO:0007165">
    <property type="term" value="P:signal transduction"/>
    <property type="evidence" value="ECO:0007669"/>
    <property type="project" value="UniProtKB-KW"/>
</dbReference>
<name>D6WJK8_TRICA</name>
<dbReference type="GO" id="GO:0005549">
    <property type="term" value="F:odorant binding"/>
    <property type="evidence" value="ECO:0007669"/>
    <property type="project" value="InterPro"/>
</dbReference>
<evidence type="ECO:0000256" key="8">
    <source>
        <dbReference type="ARBA" id="ARBA00023170"/>
    </source>
</evidence>
<keyword evidence="3 10" id="KW-0716">Sensory transduction</keyword>
<dbReference type="Proteomes" id="UP000007266">
    <property type="component" value="Linkage group 5"/>
</dbReference>